<evidence type="ECO:0000313" key="4">
    <source>
        <dbReference type="Proteomes" id="UP000800235"/>
    </source>
</evidence>
<feature type="compositionally biased region" description="Low complexity" evidence="1">
    <location>
        <begin position="60"/>
        <end position="69"/>
    </location>
</feature>
<feature type="compositionally biased region" description="Polar residues" evidence="1">
    <location>
        <begin position="344"/>
        <end position="363"/>
    </location>
</feature>
<dbReference type="PANTHER" id="PTHR12307:SF36">
    <property type="entry name" value="GLYCOGEN-BINDING SUBUNIT 76A"/>
    <property type="match status" value="1"/>
</dbReference>
<dbReference type="Pfam" id="PF03370">
    <property type="entry name" value="CBM_21"/>
    <property type="match status" value="1"/>
</dbReference>
<dbReference type="Proteomes" id="UP000800235">
    <property type="component" value="Unassembled WGS sequence"/>
</dbReference>
<evidence type="ECO:0000313" key="3">
    <source>
        <dbReference type="EMBL" id="KAF2426537.1"/>
    </source>
</evidence>
<keyword evidence="4" id="KW-1185">Reference proteome</keyword>
<reference evidence="3" key="1">
    <citation type="journal article" date="2020" name="Stud. Mycol.">
        <title>101 Dothideomycetes genomes: a test case for predicting lifestyles and emergence of pathogens.</title>
        <authorList>
            <person name="Haridas S."/>
            <person name="Albert R."/>
            <person name="Binder M."/>
            <person name="Bloem J."/>
            <person name="Labutti K."/>
            <person name="Salamov A."/>
            <person name="Andreopoulos B."/>
            <person name="Baker S."/>
            <person name="Barry K."/>
            <person name="Bills G."/>
            <person name="Bluhm B."/>
            <person name="Cannon C."/>
            <person name="Castanera R."/>
            <person name="Culley D."/>
            <person name="Daum C."/>
            <person name="Ezra D."/>
            <person name="Gonzalez J."/>
            <person name="Henrissat B."/>
            <person name="Kuo A."/>
            <person name="Liang C."/>
            <person name="Lipzen A."/>
            <person name="Lutzoni F."/>
            <person name="Magnuson J."/>
            <person name="Mondo S."/>
            <person name="Nolan M."/>
            <person name="Ohm R."/>
            <person name="Pangilinan J."/>
            <person name="Park H.-J."/>
            <person name="Ramirez L."/>
            <person name="Alfaro M."/>
            <person name="Sun H."/>
            <person name="Tritt A."/>
            <person name="Yoshinaga Y."/>
            <person name="Zwiers L.-H."/>
            <person name="Turgeon B."/>
            <person name="Goodwin S."/>
            <person name="Spatafora J."/>
            <person name="Crous P."/>
            <person name="Grigoriev I."/>
        </authorList>
    </citation>
    <scope>NUCLEOTIDE SEQUENCE</scope>
    <source>
        <strain evidence="3">CBS 130266</strain>
    </source>
</reference>
<dbReference type="EMBL" id="MU007063">
    <property type="protein sequence ID" value="KAF2426537.1"/>
    <property type="molecule type" value="Genomic_DNA"/>
</dbReference>
<feature type="region of interest" description="Disordered" evidence="1">
    <location>
        <begin position="1"/>
        <end position="111"/>
    </location>
</feature>
<feature type="compositionally biased region" description="Low complexity" evidence="1">
    <location>
        <begin position="98"/>
        <end position="111"/>
    </location>
</feature>
<proteinExistence type="predicted"/>
<dbReference type="OrthoDB" id="1881at2759"/>
<gene>
    <name evidence="3" type="ORF">EJ08DRAFT_593470</name>
</gene>
<name>A0A9P4NL45_9PEZI</name>
<dbReference type="GO" id="GO:2001069">
    <property type="term" value="F:glycogen binding"/>
    <property type="evidence" value="ECO:0007669"/>
    <property type="project" value="TreeGrafter"/>
</dbReference>
<dbReference type="GO" id="GO:0000164">
    <property type="term" value="C:protein phosphatase type 1 complex"/>
    <property type="evidence" value="ECO:0007669"/>
    <property type="project" value="TreeGrafter"/>
</dbReference>
<evidence type="ECO:0000256" key="1">
    <source>
        <dbReference type="SAM" id="MobiDB-lite"/>
    </source>
</evidence>
<evidence type="ECO:0000259" key="2">
    <source>
        <dbReference type="PROSITE" id="PS51159"/>
    </source>
</evidence>
<accession>A0A9P4NL45</accession>
<dbReference type="InterPro" id="IPR005036">
    <property type="entry name" value="CBM21_dom"/>
</dbReference>
<sequence length="467" mass="51535">MVISRSKGHSPTRLEESQPAAPKSTPAIQTNGVPSPALTPQAIKIAHSRSSSEIQLSKLADVPSQAASSDDSDEDDGLMIKPPLLRKKSGELVRPALRGSSRRPSSMPGTPTFSKAVHFNEDIEQVRHFLKVDRPIAVSAGSSPVEIYDSESEYPFGYDDGYKSSVVDWEIRTTNFPRDTVDRQHHAVRVEKLFLAADKKTLVGVVACANWGFQKYVVARFTLDYWKTTSEVVAEYNNDVRRKQSSDGYDRFNFNIKLSDQTNLENKTMLLCVRYNVNGQDHWDNNANMNYQVDFIKKTTPRAARQGSNAGTLGAIPRSRHSPTATRPRSFPSTSDDDFASSFEFGNTTTILKDPQIPSSYRSRNARKGSVLPPQLKRNSQGSAFATRYDFTASLSAALTNAQVEMGGKPPAVATNGDYFTKPTEKLSAPAVQLVDGPSPAKSVSSGRPELGSQEYHDLIQKFCYVR</sequence>
<dbReference type="GO" id="GO:0008157">
    <property type="term" value="F:protein phosphatase 1 binding"/>
    <property type="evidence" value="ECO:0007669"/>
    <property type="project" value="TreeGrafter"/>
</dbReference>
<dbReference type="Gene3D" id="2.60.40.2440">
    <property type="entry name" value="Carbohydrate binding type-21 domain"/>
    <property type="match status" value="1"/>
</dbReference>
<feature type="region of interest" description="Disordered" evidence="1">
    <location>
        <begin position="302"/>
        <end position="379"/>
    </location>
</feature>
<dbReference type="PROSITE" id="PS51159">
    <property type="entry name" value="CBM21"/>
    <property type="match status" value="1"/>
</dbReference>
<feature type="domain" description="CBM21" evidence="2">
    <location>
        <begin position="180"/>
        <end position="294"/>
    </location>
</feature>
<dbReference type="InterPro" id="IPR038175">
    <property type="entry name" value="CBM21_dom_sf"/>
</dbReference>
<protein>
    <recommendedName>
        <fullName evidence="2">CBM21 domain-containing protein</fullName>
    </recommendedName>
</protein>
<dbReference type="PANTHER" id="PTHR12307">
    <property type="entry name" value="PROTEIN PHOSPHATASE 1 REGULATORY SUBUNIT"/>
    <property type="match status" value="1"/>
</dbReference>
<dbReference type="GO" id="GO:0005979">
    <property type="term" value="P:regulation of glycogen biosynthetic process"/>
    <property type="evidence" value="ECO:0007669"/>
    <property type="project" value="TreeGrafter"/>
</dbReference>
<dbReference type="AlphaFoldDB" id="A0A9P4NL45"/>
<feature type="compositionally biased region" description="Basic residues" evidence="1">
    <location>
        <begin position="1"/>
        <end position="10"/>
    </location>
</feature>
<feature type="compositionally biased region" description="Polar residues" evidence="1">
    <location>
        <begin position="322"/>
        <end position="334"/>
    </location>
</feature>
<organism evidence="3 4">
    <name type="scientific">Tothia fuscella</name>
    <dbReference type="NCBI Taxonomy" id="1048955"/>
    <lineage>
        <taxon>Eukaryota</taxon>
        <taxon>Fungi</taxon>
        <taxon>Dikarya</taxon>
        <taxon>Ascomycota</taxon>
        <taxon>Pezizomycotina</taxon>
        <taxon>Dothideomycetes</taxon>
        <taxon>Pleosporomycetidae</taxon>
        <taxon>Venturiales</taxon>
        <taxon>Cylindrosympodiaceae</taxon>
        <taxon>Tothia</taxon>
    </lineage>
</organism>
<comment type="caution">
    <text evidence="3">The sequence shown here is derived from an EMBL/GenBank/DDBJ whole genome shotgun (WGS) entry which is preliminary data.</text>
</comment>
<dbReference type="InterPro" id="IPR050782">
    <property type="entry name" value="PP1_regulatory_subunit_3"/>
</dbReference>